<dbReference type="Pfam" id="PF02325">
    <property type="entry name" value="CCB3_YggT"/>
    <property type="match status" value="2"/>
</dbReference>
<dbReference type="RefSeq" id="WP_148813011.1">
    <property type="nucleotide sequence ID" value="NZ_CP043046.1"/>
</dbReference>
<keyword evidence="2" id="KW-1133">Transmembrane helix</keyword>
<dbReference type="AlphaFoldDB" id="A0A5C0ASB0"/>
<feature type="transmembrane region" description="Helical" evidence="2">
    <location>
        <begin position="65"/>
        <end position="86"/>
    </location>
</feature>
<dbReference type="Proteomes" id="UP000325161">
    <property type="component" value="Chromosome"/>
</dbReference>
<comment type="similarity">
    <text evidence="1">Belongs to the YggT family.</text>
</comment>
<dbReference type="GO" id="GO:0016020">
    <property type="term" value="C:membrane"/>
    <property type="evidence" value="ECO:0007669"/>
    <property type="project" value="InterPro"/>
</dbReference>
<reference evidence="3 4" key="1">
    <citation type="submission" date="2019-08" db="EMBL/GenBank/DDBJ databases">
        <title>Amphibian skin-associated Pigmentiphaga: genome sequence and occurrence across geography and hosts.</title>
        <authorList>
            <person name="Bletz M.C."/>
            <person name="Bunk B."/>
            <person name="Sproeer C."/>
            <person name="Biwer P."/>
            <person name="Reiter S."/>
            <person name="Rabemananjara F.C.E."/>
            <person name="Schulz S."/>
            <person name="Overmann J."/>
            <person name="Vences M."/>
        </authorList>
    </citation>
    <scope>NUCLEOTIDE SEQUENCE [LARGE SCALE GENOMIC DNA]</scope>
    <source>
        <strain evidence="3 4">Mada1488</strain>
    </source>
</reference>
<protein>
    <submittedName>
        <fullName evidence="3">YggT family protein</fullName>
    </submittedName>
</protein>
<name>A0A5C0ASB0_9BURK</name>
<gene>
    <name evidence="3" type="ORF">FXN63_03865</name>
</gene>
<feature type="transmembrane region" description="Helical" evidence="2">
    <location>
        <begin position="98"/>
        <end position="126"/>
    </location>
</feature>
<evidence type="ECO:0000256" key="2">
    <source>
        <dbReference type="SAM" id="Phobius"/>
    </source>
</evidence>
<accession>A0A5C0ASB0</accession>
<organism evidence="3 4">
    <name type="scientific">Pigmentiphaga aceris</name>
    <dbReference type="NCBI Taxonomy" id="1940612"/>
    <lineage>
        <taxon>Bacteria</taxon>
        <taxon>Pseudomonadati</taxon>
        <taxon>Pseudomonadota</taxon>
        <taxon>Betaproteobacteria</taxon>
        <taxon>Burkholderiales</taxon>
        <taxon>Alcaligenaceae</taxon>
        <taxon>Pigmentiphaga</taxon>
    </lineage>
</organism>
<evidence type="ECO:0000313" key="3">
    <source>
        <dbReference type="EMBL" id="QEI05068.1"/>
    </source>
</evidence>
<keyword evidence="4" id="KW-1185">Reference proteome</keyword>
<evidence type="ECO:0000313" key="4">
    <source>
        <dbReference type="Proteomes" id="UP000325161"/>
    </source>
</evidence>
<keyword evidence="2" id="KW-0472">Membrane</keyword>
<feature type="transmembrane region" description="Helical" evidence="2">
    <location>
        <begin position="159"/>
        <end position="180"/>
    </location>
</feature>
<evidence type="ECO:0000256" key="1">
    <source>
        <dbReference type="ARBA" id="ARBA00010894"/>
    </source>
</evidence>
<dbReference type="PANTHER" id="PTHR33219:SF14">
    <property type="entry name" value="PROTEIN COFACTOR ASSEMBLY OF COMPLEX C SUBUNIT B CCB3, CHLOROPLASTIC-RELATED"/>
    <property type="match status" value="1"/>
</dbReference>
<dbReference type="KEGG" id="pacr:FXN63_03865"/>
<proteinExistence type="inferred from homology"/>
<dbReference type="OrthoDB" id="9806665at2"/>
<dbReference type="InterPro" id="IPR003425">
    <property type="entry name" value="CCB3/YggT"/>
</dbReference>
<dbReference type="PANTHER" id="PTHR33219">
    <property type="entry name" value="YLMG HOMOLOG PROTEIN 2, CHLOROPLASTIC"/>
    <property type="match status" value="1"/>
</dbReference>
<dbReference type="EMBL" id="CP043046">
    <property type="protein sequence ID" value="QEI05068.1"/>
    <property type="molecule type" value="Genomic_DNA"/>
</dbReference>
<keyword evidence="2" id="KW-0812">Transmembrane</keyword>
<sequence>MFSDIARFLIDIFFTLFGAVLLLRAWMQNVRLAPGNPVARGVFQATDWIVKPLRRVIPGAGGIDWASIVAAWLVALVFLVLTLAVIGGNPLMLFPMGFAIALLTVLKWALNLLLWMTLIMAVLSWVNPSAPAMPLLYQLTAPFLNPLRRVTPRLGGFDMAPLLLFVIVQVLLMVVARLSATWFGW</sequence>